<evidence type="ECO:0000313" key="3">
    <source>
        <dbReference type="Proteomes" id="UP001595681"/>
    </source>
</evidence>
<proteinExistence type="predicted"/>
<evidence type="ECO:0000256" key="1">
    <source>
        <dbReference type="SAM" id="Phobius"/>
    </source>
</evidence>
<feature type="transmembrane region" description="Helical" evidence="1">
    <location>
        <begin position="43"/>
        <end position="67"/>
    </location>
</feature>
<organism evidence="2 3">
    <name type="scientific">Sphingobium rhizovicinum</name>
    <dbReference type="NCBI Taxonomy" id="432308"/>
    <lineage>
        <taxon>Bacteria</taxon>
        <taxon>Pseudomonadati</taxon>
        <taxon>Pseudomonadota</taxon>
        <taxon>Alphaproteobacteria</taxon>
        <taxon>Sphingomonadales</taxon>
        <taxon>Sphingomonadaceae</taxon>
        <taxon>Sphingobium</taxon>
    </lineage>
</organism>
<dbReference type="EMBL" id="JBHRVU010000004">
    <property type="protein sequence ID" value="MFC3440412.1"/>
    <property type="molecule type" value="Genomic_DNA"/>
</dbReference>
<gene>
    <name evidence="2" type="ORF">ACFOKF_04220</name>
</gene>
<dbReference type="Proteomes" id="UP001595681">
    <property type="component" value="Unassembled WGS sequence"/>
</dbReference>
<dbReference type="InterPro" id="IPR021762">
    <property type="entry name" value="DUF3325"/>
</dbReference>
<sequence length="105" mass="10799">MSFETGLIGYAALASLALAVKKYRPARPLPAMPSMRAARPLGWALLALAAIVAIMRFGAGLGVVAWIGQLCIGGAALVLLLSWRPRIAYGLAMPAAAAGLLLTAL</sequence>
<evidence type="ECO:0000313" key="2">
    <source>
        <dbReference type="EMBL" id="MFC3440412.1"/>
    </source>
</evidence>
<keyword evidence="1" id="KW-0472">Membrane</keyword>
<comment type="caution">
    <text evidence="2">The sequence shown here is derived from an EMBL/GenBank/DDBJ whole genome shotgun (WGS) entry which is preliminary data.</text>
</comment>
<keyword evidence="3" id="KW-1185">Reference proteome</keyword>
<protein>
    <submittedName>
        <fullName evidence="2">DUF3325 domain-containing protein</fullName>
    </submittedName>
</protein>
<feature type="transmembrane region" description="Helical" evidence="1">
    <location>
        <begin position="6"/>
        <end position="23"/>
    </location>
</feature>
<keyword evidence="1" id="KW-1133">Transmembrane helix</keyword>
<reference evidence="3" key="1">
    <citation type="journal article" date="2019" name="Int. J. Syst. Evol. Microbiol.">
        <title>The Global Catalogue of Microorganisms (GCM) 10K type strain sequencing project: providing services to taxonomists for standard genome sequencing and annotation.</title>
        <authorList>
            <consortium name="The Broad Institute Genomics Platform"/>
            <consortium name="The Broad Institute Genome Sequencing Center for Infectious Disease"/>
            <person name="Wu L."/>
            <person name="Ma J."/>
        </authorList>
    </citation>
    <scope>NUCLEOTIDE SEQUENCE [LARGE SCALE GENOMIC DNA]</scope>
    <source>
        <strain evidence="3">CCM 7491</strain>
    </source>
</reference>
<keyword evidence="1" id="KW-0812">Transmembrane</keyword>
<accession>A0ABV7ND22</accession>
<name>A0ABV7ND22_9SPHN</name>
<dbReference type="Pfam" id="PF11804">
    <property type="entry name" value="DUF3325"/>
    <property type="match status" value="1"/>
</dbReference>
<dbReference type="RefSeq" id="WP_380793413.1">
    <property type="nucleotide sequence ID" value="NZ_JBHRVU010000004.1"/>
</dbReference>